<sequence>MNAPDRLPEPIWRADSGYTRLGKIILGNHMATNAQAQTRCRLCGCTLDAVEGDNFELQVCGSCESRPEARRLGKPLKLVTSDSTAGQTPARDFTPAEKSLARKMSSYLPIAEVLGILNERLACDLGPDAAPYTMEQLKAELGGGATAETGNDWASLRKMLAKAKRDGTLDRVDEQLIDDFAVVYSLNPKQVLTIKEIILDAREDGV</sequence>
<proteinExistence type="predicted"/>
<dbReference type="EMBL" id="JACIIK010000009">
    <property type="protein sequence ID" value="MBB6204440.1"/>
    <property type="molecule type" value="Genomic_DNA"/>
</dbReference>
<dbReference type="AlphaFoldDB" id="A0AAW3V0H5"/>
<name>A0AAW3V0H5_9BURK</name>
<reference evidence="1 2" key="1">
    <citation type="submission" date="2020-08" db="EMBL/GenBank/DDBJ databases">
        <title>Genomic Encyclopedia of Type Strains, Phase IV (KMG-V): Genome sequencing to study the core and pangenomes of soil and plant-associated prokaryotes.</title>
        <authorList>
            <person name="Whitman W."/>
        </authorList>
    </citation>
    <scope>NUCLEOTIDE SEQUENCE [LARGE SCALE GENOMIC DNA]</scope>
    <source>
        <strain evidence="1 2">SEMIA 4013</strain>
    </source>
</reference>
<evidence type="ECO:0000313" key="2">
    <source>
        <dbReference type="Proteomes" id="UP000518681"/>
    </source>
</evidence>
<comment type="caution">
    <text evidence="1">The sequence shown here is derived from an EMBL/GenBank/DDBJ whole genome shotgun (WGS) entry which is preliminary data.</text>
</comment>
<protein>
    <submittedName>
        <fullName evidence="1">Uncharacterized protein</fullName>
    </submittedName>
</protein>
<gene>
    <name evidence="1" type="ORF">GGD69_005334</name>
</gene>
<organism evidence="1 2">
    <name type="scientific">Paraburkholderia fungorum</name>
    <dbReference type="NCBI Taxonomy" id="134537"/>
    <lineage>
        <taxon>Bacteria</taxon>
        <taxon>Pseudomonadati</taxon>
        <taxon>Pseudomonadota</taxon>
        <taxon>Betaproteobacteria</taxon>
        <taxon>Burkholderiales</taxon>
        <taxon>Burkholderiaceae</taxon>
        <taxon>Paraburkholderia</taxon>
    </lineage>
</organism>
<dbReference type="Proteomes" id="UP000518681">
    <property type="component" value="Unassembled WGS sequence"/>
</dbReference>
<accession>A0AAW3V0H5</accession>
<evidence type="ECO:0000313" key="1">
    <source>
        <dbReference type="EMBL" id="MBB6204440.1"/>
    </source>
</evidence>
<dbReference type="RefSeq" id="WP_183800990.1">
    <property type="nucleotide sequence ID" value="NZ_JACIII010000013.1"/>
</dbReference>